<organism evidence="4 5">
    <name type="scientific">Camellia sinensis</name>
    <name type="common">Tea plant</name>
    <name type="synonym">Thea sinensis</name>
    <dbReference type="NCBI Taxonomy" id="4442"/>
    <lineage>
        <taxon>Eukaryota</taxon>
        <taxon>Viridiplantae</taxon>
        <taxon>Streptophyta</taxon>
        <taxon>Embryophyta</taxon>
        <taxon>Tracheophyta</taxon>
        <taxon>Spermatophyta</taxon>
        <taxon>Magnoliopsida</taxon>
        <taxon>eudicotyledons</taxon>
        <taxon>Gunneridae</taxon>
        <taxon>Pentapetalae</taxon>
        <taxon>asterids</taxon>
        <taxon>Ericales</taxon>
        <taxon>Theaceae</taxon>
        <taxon>Camellia</taxon>
    </lineage>
</organism>
<feature type="region of interest" description="Disordered" evidence="1">
    <location>
        <begin position="920"/>
        <end position="994"/>
    </location>
</feature>
<dbReference type="InterPro" id="IPR025486">
    <property type="entry name" value="DUF4378"/>
</dbReference>
<protein>
    <recommendedName>
        <fullName evidence="3">DUF4378 domain-containing protein</fullName>
    </recommendedName>
</protein>
<evidence type="ECO:0000313" key="4">
    <source>
        <dbReference type="EMBL" id="KAF5934567.1"/>
    </source>
</evidence>
<proteinExistence type="predicted"/>
<feature type="compositionally biased region" description="Polar residues" evidence="1">
    <location>
        <begin position="1140"/>
        <end position="1154"/>
    </location>
</feature>
<feature type="region of interest" description="Disordered" evidence="1">
    <location>
        <begin position="1616"/>
        <end position="1646"/>
    </location>
</feature>
<feature type="compositionally biased region" description="Basic residues" evidence="1">
    <location>
        <begin position="133"/>
        <end position="143"/>
    </location>
</feature>
<feature type="compositionally biased region" description="Basic residues" evidence="1">
    <location>
        <begin position="978"/>
        <end position="989"/>
    </location>
</feature>
<feature type="compositionally biased region" description="Basic and acidic residues" evidence="1">
    <location>
        <begin position="211"/>
        <end position="221"/>
    </location>
</feature>
<feature type="compositionally biased region" description="Basic residues" evidence="1">
    <location>
        <begin position="1723"/>
        <end position="1734"/>
    </location>
</feature>
<feature type="compositionally biased region" description="Basic and acidic residues" evidence="1">
    <location>
        <begin position="1155"/>
        <end position="1165"/>
    </location>
</feature>
<feature type="region of interest" description="Disordered" evidence="1">
    <location>
        <begin position="1664"/>
        <end position="1737"/>
    </location>
</feature>
<evidence type="ECO:0000256" key="2">
    <source>
        <dbReference type="SAM" id="SignalP"/>
    </source>
</evidence>
<evidence type="ECO:0000259" key="3">
    <source>
        <dbReference type="Pfam" id="PF14309"/>
    </source>
</evidence>
<feature type="region of interest" description="Disordered" evidence="1">
    <location>
        <begin position="30"/>
        <end position="61"/>
    </location>
</feature>
<accession>A0A7J7G253</accession>
<feature type="region of interest" description="Disordered" evidence="1">
    <location>
        <begin position="164"/>
        <end position="238"/>
    </location>
</feature>
<feature type="compositionally biased region" description="Basic residues" evidence="1">
    <location>
        <begin position="410"/>
        <end position="419"/>
    </location>
</feature>
<feature type="compositionally biased region" description="Basic and acidic residues" evidence="1">
    <location>
        <begin position="1616"/>
        <end position="1633"/>
    </location>
</feature>
<dbReference type="Pfam" id="PF14309">
    <property type="entry name" value="DUF4378"/>
    <property type="match status" value="2"/>
</dbReference>
<feature type="compositionally biased region" description="Basic residues" evidence="1">
    <location>
        <begin position="1166"/>
        <end position="1175"/>
    </location>
</feature>
<feature type="compositionally biased region" description="Polar residues" evidence="1">
    <location>
        <begin position="384"/>
        <end position="398"/>
    </location>
</feature>
<feature type="compositionally biased region" description="Basic and acidic residues" evidence="1">
    <location>
        <begin position="399"/>
        <end position="409"/>
    </location>
</feature>
<dbReference type="PANTHER" id="PTHR40836">
    <property type="entry name" value="RB1-INDUCIBLE COILED-COIL PROTEIN"/>
    <property type="match status" value="1"/>
</dbReference>
<feature type="compositionally biased region" description="Basic residues" evidence="1">
    <location>
        <begin position="222"/>
        <end position="233"/>
    </location>
</feature>
<feature type="compositionally biased region" description="Basic and acidic residues" evidence="1">
    <location>
        <begin position="117"/>
        <end position="132"/>
    </location>
</feature>
<feature type="region of interest" description="Disordered" evidence="1">
    <location>
        <begin position="351"/>
        <end position="426"/>
    </location>
</feature>
<feature type="compositionally biased region" description="Basic residues" evidence="1">
    <location>
        <begin position="889"/>
        <end position="899"/>
    </location>
</feature>
<name>A0A7J7G253_CAMSI</name>
<feature type="signal peptide" evidence="2">
    <location>
        <begin position="1"/>
        <end position="20"/>
    </location>
</feature>
<feature type="region of interest" description="Disordered" evidence="1">
    <location>
        <begin position="1531"/>
        <end position="1562"/>
    </location>
</feature>
<feature type="compositionally biased region" description="Basic and acidic residues" evidence="1">
    <location>
        <begin position="1712"/>
        <end position="1722"/>
    </location>
</feature>
<dbReference type="EMBL" id="JACBKZ010000014">
    <property type="protein sequence ID" value="KAF5934567.1"/>
    <property type="molecule type" value="Genomic_DNA"/>
</dbReference>
<gene>
    <name evidence="4" type="ORF">HYC85_030738</name>
</gene>
<feature type="compositionally biased region" description="Basic residues" evidence="1">
    <location>
        <begin position="1634"/>
        <end position="1646"/>
    </location>
</feature>
<feature type="domain" description="DUF4378" evidence="3">
    <location>
        <begin position="1345"/>
        <end position="1503"/>
    </location>
</feature>
<feature type="compositionally biased region" description="Basic and acidic residues" evidence="1">
    <location>
        <begin position="870"/>
        <end position="888"/>
    </location>
</feature>
<dbReference type="PANTHER" id="PTHR40836:SF4">
    <property type="entry name" value="RB1-INDUCIBLE COILED-COIL PROTEIN"/>
    <property type="match status" value="1"/>
</dbReference>
<feature type="domain" description="DUF4378" evidence="3">
    <location>
        <begin position="589"/>
        <end position="747"/>
    </location>
</feature>
<feature type="chain" id="PRO_5029771236" description="DUF4378 domain-containing protein" evidence="2">
    <location>
        <begin position="21"/>
        <end position="1811"/>
    </location>
</feature>
<feature type="region of interest" description="Disordered" evidence="1">
    <location>
        <begin position="117"/>
        <end position="145"/>
    </location>
</feature>
<reference evidence="4 5" key="2">
    <citation type="submission" date="2020-07" db="EMBL/GenBank/DDBJ databases">
        <title>Genome assembly of wild tea tree DASZ reveals pedigree and selection history of tea varieties.</title>
        <authorList>
            <person name="Zhang W."/>
        </authorList>
    </citation>
    <scope>NUCLEOTIDE SEQUENCE [LARGE SCALE GENOMIC DNA]</scope>
    <source>
        <strain evidence="5">cv. G240</strain>
        <tissue evidence="4">Leaf</tissue>
    </source>
</reference>
<feature type="compositionally biased region" description="Basic and acidic residues" evidence="1">
    <location>
        <begin position="967"/>
        <end position="977"/>
    </location>
</feature>
<dbReference type="Proteomes" id="UP000593564">
    <property type="component" value="Unassembled WGS sequence"/>
</dbReference>
<reference evidence="5" key="1">
    <citation type="journal article" date="2020" name="Nat. Commun.">
        <title>Genome assembly of wild tea tree DASZ reveals pedigree and selection history of tea varieties.</title>
        <authorList>
            <person name="Zhang W."/>
            <person name="Zhang Y."/>
            <person name="Qiu H."/>
            <person name="Guo Y."/>
            <person name="Wan H."/>
            <person name="Zhang X."/>
            <person name="Scossa F."/>
            <person name="Alseekh S."/>
            <person name="Zhang Q."/>
            <person name="Wang P."/>
            <person name="Xu L."/>
            <person name="Schmidt M.H."/>
            <person name="Jia X."/>
            <person name="Li D."/>
            <person name="Zhu A."/>
            <person name="Guo F."/>
            <person name="Chen W."/>
            <person name="Ni D."/>
            <person name="Usadel B."/>
            <person name="Fernie A.R."/>
            <person name="Wen W."/>
        </authorList>
    </citation>
    <scope>NUCLEOTIDE SEQUENCE [LARGE SCALE GENOMIC DNA]</scope>
    <source>
        <strain evidence="5">cv. G240</strain>
    </source>
</reference>
<keyword evidence="5" id="KW-1185">Reference proteome</keyword>
<keyword evidence="2" id="KW-0732">Signal</keyword>
<feature type="region of interest" description="Disordered" evidence="1">
    <location>
        <begin position="870"/>
        <end position="902"/>
    </location>
</feature>
<sequence length="1811" mass="207710">MNKLFAAFWYSGILPLFCTTTIPTTTTTTFENHESLSQPQSAKKAKKAGTKAKQQQQNQSFEELQEKLQQLRIEKEQTEELLKAREETLKMKEKELEARGKERETLQTELKKLQKMKEFKPTMNKEKELEKKDKKKKEPKTRRNVLSVVARLMGMDMLSFDTKSVARQEGKKNQKPGTNLHKKEQNKQGSGGHVHCNSNSSRRMEFNSFQHNKDNDPDSQHVHMKLKKPRSQKHPQEEELQKFKKEFEACQAARIRECSKVVELGTMKGLEAPQNSLELPVETSQSYYAVGDNIPYSYEVKHEWCENSYPTEASMKMLISEEMSKGPNTRQNVPSVVARLMGIDMLSFDTKSVARQDGKKNQKPGTNLLKKEQNKKGSGGHVHCNSNSSRQMEFNSFQHNKDKDPDSQHVHMKLKKPRSREHPQEEELQKFKKEFEACQAARIRECSKVVELDRIPSQWLAQEALNKEKVALYSNSRRITASEKPIDFMGHAVKASPCESGLQHHGFREELFPSEQKGSYSSRNRTLIRDFEQPSLINSDQKLDISSAPTRIVILRQLNELDADGPKKTVTEEQPLETEMAELEDEAEAYIRDLLVASGLYDGSSDNILSRWDPLAKPITNDIFEAVEESYKKMTKDNEGSRRDHKLLLDLLNEALSVVLGPPVTMSRFRKAIGPALLPPRGQKLLDRAWEIVRAHLYPPTDKFHYCINDMVAEDLGFTTWSGLMNDDIDAVGKEMESQITGYLIEEISISLSLSKMNKLFAAFWYSGILPLFCTTTIPTTTTTTFENHESLSQPQSAKKAKKAGTKAKQQQQNQSFEELQEKLQQLRIEKEQTEELLKAREETLKMKEKELEARGKERETLQTELKKLQKMKEFKPTMNKEKELEKKDKKKKEPKTRRNVLSVVARLMGMDMLSFDTKSVARQEGKKNQKPGTNLHKKEQNKQGSGGHVHCNSNSSRRMEFNSFQHNKDNDPDSQHVHMKLKKPRSQKHPQEEELQKFKKEFEACQAARIKECSKVVELGTMKGLEAPQNSLELPVETSQSYYAVGDNIPYSYEVKHEWCENSYPTEASMKMLISEEMSKGPNTRQNVPSVVARLMGMDMLSFDTKSVARQDGKKNQKPGTNLHKKEQNKKGSGGHAHCNSNSSRQMEFNSFQHNKDKDPDSQHVHMKLKKPRSREHPQEEELQKFKKEFEACQAARIRECSKVVELDRIPSQWLAQEALNKEKVALYSNSRRITASEKPIDFMGHAVKASPCESGLQHHGFREELFPSEQKGSYSSRNRTLIRDFEQPSLINSDQKLDISSAPTRIVILRQLNELDADGPKKTVTEEQPLETEMAELEDEAEAYIRDLLVASGLYDGSSDNILSRWDPLAKPITNDIFEAVEESYKKMTKDNEGSRRDHKLLLDLLNEALSVVLGPPVTMSRFRKAIGPALLPPRGQKLLDRAWEIVRAHLYPPTDKFHYCINDMVAEDLGFTTWSGLMNDDIDAVGKEMESQITGYLIEEIVFAAFWYSGILPLFCTTTIPTTTTTTFENHESLSQPQSAKKAKKAGTKAKQQQQNQSFEELQEKLQQLRIEKEQTEELLKAREETLKMKEEELEARGKEREKLQTELKKLQKMKEFKPTMNKEKEVEKKDKKKKEPKTRRKVLSVVARLMGMDMLSFDTKSVARQEGKKNQKPGTNLHKKEQNKQGSGGHVHCNSNSSRRMEFNSFQHNKDNDPDSQHVHMKLKKPRSQKHPQEEELQKFKKEFEACQAARIRECSKVVELGTMKGLEAPRNSLELPVETSQSYYAVGDNIPSNMSGARTLIQLRLQ</sequence>
<feature type="region of interest" description="Disordered" evidence="1">
    <location>
        <begin position="1107"/>
        <end position="1184"/>
    </location>
</feature>
<feature type="region of interest" description="Disordered" evidence="1">
    <location>
        <begin position="786"/>
        <end position="817"/>
    </location>
</feature>
<comment type="caution">
    <text evidence="4">The sequence shown here is derived from an EMBL/GenBank/DDBJ whole genome shotgun (WGS) entry which is preliminary data.</text>
</comment>
<evidence type="ECO:0000256" key="1">
    <source>
        <dbReference type="SAM" id="MobiDB-lite"/>
    </source>
</evidence>
<evidence type="ECO:0000313" key="5">
    <source>
        <dbReference type="Proteomes" id="UP000593564"/>
    </source>
</evidence>